<dbReference type="AlphaFoldDB" id="A0A369NYL3"/>
<proteinExistence type="predicted"/>
<evidence type="ECO:0008006" key="3">
    <source>
        <dbReference type="Google" id="ProtNLM"/>
    </source>
</evidence>
<evidence type="ECO:0000313" key="2">
    <source>
        <dbReference type="Proteomes" id="UP000253805"/>
    </source>
</evidence>
<organism evidence="1 2">
    <name type="scientific">Adlercreutzia equolifaciens subsp. celatus</name>
    <dbReference type="NCBI Taxonomy" id="394340"/>
    <lineage>
        <taxon>Bacteria</taxon>
        <taxon>Bacillati</taxon>
        <taxon>Actinomycetota</taxon>
        <taxon>Coriobacteriia</taxon>
        <taxon>Eggerthellales</taxon>
        <taxon>Eggerthellaceae</taxon>
        <taxon>Adlercreutzia</taxon>
    </lineage>
</organism>
<reference evidence="1 2" key="1">
    <citation type="journal article" date="2018" name="Elife">
        <title>Discovery and characterization of a prevalent human gut bacterial enzyme sufficient for the inactivation of a family of plant toxins.</title>
        <authorList>
            <person name="Koppel N."/>
            <person name="Bisanz J.E."/>
            <person name="Pandelia M.E."/>
            <person name="Turnbaugh P.J."/>
            <person name="Balskus E.P."/>
        </authorList>
    </citation>
    <scope>NUCLEOTIDE SEQUENCE [LARGE SCALE GENOMIC DNA]</scope>
    <source>
        <strain evidence="1 2">OB21 GAM 11</strain>
    </source>
</reference>
<evidence type="ECO:0000313" key="1">
    <source>
        <dbReference type="EMBL" id="RDC42870.1"/>
    </source>
</evidence>
<accession>A0A369NYL3</accession>
<dbReference type="Proteomes" id="UP000253805">
    <property type="component" value="Unassembled WGS sequence"/>
</dbReference>
<name>A0A369NYL3_9ACTN</name>
<dbReference type="EMBL" id="PPUT01000024">
    <property type="protein sequence ID" value="RDC42870.1"/>
    <property type="molecule type" value="Genomic_DNA"/>
</dbReference>
<comment type="caution">
    <text evidence="1">The sequence shown here is derived from an EMBL/GenBank/DDBJ whole genome shotgun (WGS) entry which is preliminary data.</text>
</comment>
<dbReference type="Gene3D" id="3.40.960.10">
    <property type="entry name" value="VSR Endonuclease"/>
    <property type="match status" value="1"/>
</dbReference>
<sequence length="224" mass="25203">MIELLELGYELCGTYRRGKAGEPTRYHADPLMTTRQLAQFLRMNPGMHGAKRAQRALSYIAKGAESPREAKCALLFGLPVALGGYGLGIPLMGYEVECTGEAYAIAETRMLRCDLFWPSARLAMEYQSRAFHEGELHRARDSRRVNALRAMGIDVVLVTDNELESLFACDTIAQSMLRVLGKRNRTCVRNARDRKLKLRRQLGLPLEPRRTFEAVGSPSHFGEE</sequence>
<gene>
    <name evidence="1" type="ORF">C1850_08935</name>
</gene>
<protein>
    <recommendedName>
        <fullName evidence="3">DUF559 domain-containing protein</fullName>
    </recommendedName>
</protein>